<organism evidence="2 4">
    <name type="scientific">Adineta ricciae</name>
    <name type="common">Rotifer</name>
    <dbReference type="NCBI Taxonomy" id="249248"/>
    <lineage>
        <taxon>Eukaryota</taxon>
        <taxon>Metazoa</taxon>
        <taxon>Spiralia</taxon>
        <taxon>Gnathifera</taxon>
        <taxon>Rotifera</taxon>
        <taxon>Eurotatoria</taxon>
        <taxon>Bdelloidea</taxon>
        <taxon>Adinetida</taxon>
        <taxon>Adinetidae</taxon>
        <taxon>Adineta</taxon>
    </lineage>
</organism>
<keyword evidence="3" id="KW-1185">Reference proteome</keyword>
<evidence type="ECO:0000313" key="4">
    <source>
        <dbReference type="Proteomes" id="UP000663852"/>
    </source>
</evidence>
<evidence type="ECO:0008006" key="5">
    <source>
        <dbReference type="Google" id="ProtNLM"/>
    </source>
</evidence>
<sequence>MSFCLLDRFPVELIHQIFAYLSAHEIVYAFSGTTEYLNGIMATYDRYVVAFHAITKCQFDMICRCLRPEQILSLTFSDDDEASEQSEIFFSYFNIEQFTHLRSFNTESINSDTCNKLTQLHQLQQLTTISLSHLFQRVCPEFCAGIQKLLPQLNQLAVYNVYCLLSDPLPNLHHLALRYCDCRHLVTILTLMPNLRTFDVILTCGVRSHWPIELPPLLYLKKFTLRTEGEYLTLSKVEKFLSKIPNLKHFELETEGLKELFDGERWEPIVSGLSRFDFRIHCSDTSNNVFEREHVLQSFRSLFWLEQKRWFVAYYTPNAREIFTVPRFLSTISNYPSVNWPPQCTLTDFPFAKHITHLQCSALYPLIADQFPNITSLTIHTNRTLDGQTLVQVIEQMKFLDSISIVDLSIVNHIPINVVFEKIRSLSVQEFSTSDSHQTIHDLDRLCLIFPRLERLNMKLLSHIHLFRLIDQLKYLSIAKFELHQSSSESPTMQRNWLINNCRRFQITDNFTFRYVNDTIYLWMATENANNLDALTLTDTEPLSTWYSRLSCTLQ</sequence>
<reference evidence="2" key="1">
    <citation type="submission" date="2021-02" db="EMBL/GenBank/DDBJ databases">
        <authorList>
            <person name="Nowell W R."/>
        </authorList>
    </citation>
    <scope>NUCLEOTIDE SEQUENCE</scope>
</reference>
<dbReference type="SUPFAM" id="SSF52047">
    <property type="entry name" value="RNI-like"/>
    <property type="match status" value="1"/>
</dbReference>
<evidence type="ECO:0000313" key="1">
    <source>
        <dbReference type="EMBL" id="CAF0954605.1"/>
    </source>
</evidence>
<gene>
    <name evidence="2" type="ORF">EDS130_LOCUS34681</name>
    <name evidence="1" type="ORF">XAT740_LOCUS10853</name>
</gene>
<dbReference type="EMBL" id="CAJNOJ010000294">
    <property type="protein sequence ID" value="CAF1376560.1"/>
    <property type="molecule type" value="Genomic_DNA"/>
</dbReference>
<protein>
    <recommendedName>
        <fullName evidence="5">F-box domain-containing protein</fullName>
    </recommendedName>
</protein>
<evidence type="ECO:0000313" key="2">
    <source>
        <dbReference type="EMBL" id="CAF1376560.1"/>
    </source>
</evidence>
<name>A0A815JA02_ADIRI</name>
<proteinExistence type="predicted"/>
<dbReference type="AlphaFoldDB" id="A0A815JA02"/>
<dbReference type="OrthoDB" id="10000220at2759"/>
<dbReference type="EMBL" id="CAJNOR010000585">
    <property type="protein sequence ID" value="CAF0954605.1"/>
    <property type="molecule type" value="Genomic_DNA"/>
</dbReference>
<evidence type="ECO:0000313" key="3">
    <source>
        <dbReference type="Proteomes" id="UP000663828"/>
    </source>
</evidence>
<dbReference type="Proteomes" id="UP000663828">
    <property type="component" value="Unassembled WGS sequence"/>
</dbReference>
<accession>A0A815JA02</accession>
<comment type="caution">
    <text evidence="2">The sequence shown here is derived from an EMBL/GenBank/DDBJ whole genome shotgun (WGS) entry which is preliminary data.</text>
</comment>
<dbReference type="Proteomes" id="UP000663852">
    <property type="component" value="Unassembled WGS sequence"/>
</dbReference>